<organism evidence="2 3">
    <name type="scientific">Microbispora hainanensis</name>
    <dbReference type="NCBI Taxonomy" id="568844"/>
    <lineage>
        <taxon>Bacteria</taxon>
        <taxon>Bacillati</taxon>
        <taxon>Actinomycetota</taxon>
        <taxon>Actinomycetes</taxon>
        <taxon>Streptosporangiales</taxon>
        <taxon>Streptosporangiaceae</taxon>
        <taxon>Microbispora</taxon>
    </lineage>
</organism>
<dbReference type="RefSeq" id="WP_142625135.1">
    <property type="nucleotide sequence ID" value="NZ_VIRM01000083.1"/>
</dbReference>
<keyword evidence="1" id="KW-1133">Transmembrane helix</keyword>
<sequence length="144" mass="15211">MPTGKNRRSWAWFAVAASASLVPWALLATTESDRWSQPPLPVKSIAVSIAGASARDLIVLDVIVIGLLPLLVGVAAVTRSRALVRVACGISGVLALLHLQRFLVELPMTRLPADTPADLVAGSQPDFYLGGSPYGGCWLPSPTR</sequence>
<dbReference type="Proteomes" id="UP000316541">
    <property type="component" value="Unassembled WGS sequence"/>
</dbReference>
<gene>
    <name evidence="2" type="ORF">FLX08_38170</name>
</gene>
<comment type="caution">
    <text evidence="2">The sequence shown here is derived from an EMBL/GenBank/DDBJ whole genome shotgun (WGS) entry which is preliminary data.</text>
</comment>
<proteinExistence type="predicted"/>
<dbReference type="AlphaFoldDB" id="A0A544Y1F7"/>
<accession>A0A544Y1F7</accession>
<keyword evidence="1" id="KW-0812">Transmembrane</keyword>
<feature type="transmembrane region" description="Helical" evidence="1">
    <location>
        <begin position="83"/>
        <end position="103"/>
    </location>
</feature>
<evidence type="ECO:0000313" key="3">
    <source>
        <dbReference type="Proteomes" id="UP000316541"/>
    </source>
</evidence>
<dbReference type="EMBL" id="VIRM01000083">
    <property type="protein sequence ID" value="TQS10534.1"/>
    <property type="molecule type" value="Genomic_DNA"/>
</dbReference>
<protein>
    <submittedName>
        <fullName evidence="2">Uncharacterized protein</fullName>
    </submittedName>
</protein>
<evidence type="ECO:0000313" key="2">
    <source>
        <dbReference type="EMBL" id="TQS10534.1"/>
    </source>
</evidence>
<name>A0A544Y1F7_9ACTN</name>
<reference evidence="2 3" key="1">
    <citation type="submission" date="2019-07" db="EMBL/GenBank/DDBJ databases">
        <title>Microbispora hainanensis DSM 45428.</title>
        <authorList>
            <person name="Thawai C."/>
        </authorList>
    </citation>
    <scope>NUCLEOTIDE SEQUENCE [LARGE SCALE GENOMIC DNA]</scope>
    <source>
        <strain evidence="2 3">DSM 45428</strain>
    </source>
</reference>
<keyword evidence="1" id="KW-0472">Membrane</keyword>
<feature type="transmembrane region" description="Helical" evidence="1">
    <location>
        <begin position="57"/>
        <end position="76"/>
    </location>
</feature>
<evidence type="ECO:0000256" key="1">
    <source>
        <dbReference type="SAM" id="Phobius"/>
    </source>
</evidence>